<dbReference type="GO" id="GO:0019464">
    <property type="term" value="P:glycine decarboxylation via glycine cleavage system"/>
    <property type="evidence" value="ECO:0007669"/>
    <property type="project" value="UniProtKB-UniRule"/>
</dbReference>
<comment type="function">
    <text evidence="5">The H protein shuttles the methylamine group of glycine from the P protein to the T protein.</text>
</comment>
<dbReference type="GO" id="GO:0009249">
    <property type="term" value="P:protein lipoylation"/>
    <property type="evidence" value="ECO:0007669"/>
    <property type="project" value="TreeGrafter"/>
</dbReference>
<evidence type="ECO:0000256" key="5">
    <source>
        <dbReference type="RuleBase" id="RU364055"/>
    </source>
</evidence>
<protein>
    <recommendedName>
        <fullName evidence="5">Glycine cleavage system H protein</fullName>
    </recommendedName>
</protein>
<comment type="subunit">
    <text evidence="5">The glycine cleavage system is composed of four proteins: P, T, L and H.</text>
</comment>
<dbReference type="GO" id="GO:0005960">
    <property type="term" value="C:glycine cleavage complex"/>
    <property type="evidence" value="ECO:0007669"/>
    <property type="project" value="UniProtKB-UniRule"/>
</dbReference>
<comment type="cofactor">
    <cofactor evidence="5">
        <name>(R)-lipoate</name>
        <dbReference type="ChEBI" id="CHEBI:83088"/>
    </cofactor>
    <text evidence="5">Binds 1 lipoyl cofactor covalently.</text>
</comment>
<dbReference type="AlphaFoldDB" id="A0A6G1HRW9"/>
<dbReference type="PANTHER" id="PTHR11715">
    <property type="entry name" value="GLYCINE CLEAVAGE SYSTEM H PROTEIN"/>
    <property type="match status" value="1"/>
</dbReference>
<accession>A0A6G1HRW9</accession>
<dbReference type="GO" id="GO:0005739">
    <property type="term" value="C:mitochondrion"/>
    <property type="evidence" value="ECO:0007669"/>
    <property type="project" value="UniProtKB-SubCell"/>
</dbReference>
<evidence type="ECO:0000256" key="1">
    <source>
        <dbReference type="ARBA" id="ARBA00009249"/>
    </source>
</evidence>
<proteinExistence type="inferred from homology"/>
<dbReference type="Pfam" id="PF01597">
    <property type="entry name" value="GCV_H"/>
    <property type="match status" value="1"/>
</dbReference>
<sequence length="145" mass="15742">MGAFRAAGMQRRGFAVAAMLRVKKYTEDHEWVELGEDGVCNLGISKYAANALGDVIYVELPELDMEVGFGDTVGAVESVKSASDIMAPVSGKVVATNEALEEKPGLLNQDPEGEGWIAKIKVEHEEELDGLMDEEAYIKFTEESS</sequence>
<feature type="modified residue" description="N6-lipoyllysine" evidence="4">
    <location>
        <position position="80"/>
    </location>
</feature>
<keyword evidence="2 4" id="KW-0450">Lipoyl</keyword>
<evidence type="ECO:0000259" key="6">
    <source>
        <dbReference type="PROSITE" id="PS50968"/>
    </source>
</evidence>
<dbReference type="InterPro" id="IPR011053">
    <property type="entry name" value="Single_hybrid_motif"/>
</dbReference>
<dbReference type="PANTHER" id="PTHR11715:SF3">
    <property type="entry name" value="GLYCINE CLEAVAGE SYSTEM H PROTEIN-RELATED"/>
    <property type="match status" value="1"/>
</dbReference>
<dbReference type="NCBIfam" id="TIGR00527">
    <property type="entry name" value="gcvH"/>
    <property type="match status" value="1"/>
</dbReference>
<dbReference type="NCBIfam" id="NF002270">
    <property type="entry name" value="PRK01202.1"/>
    <property type="match status" value="1"/>
</dbReference>
<dbReference type="Gene3D" id="2.40.50.100">
    <property type="match status" value="1"/>
</dbReference>
<dbReference type="InterPro" id="IPR000089">
    <property type="entry name" value="Biotin_lipoyl"/>
</dbReference>
<comment type="subcellular location">
    <subcellularLocation>
        <location evidence="5">Mitochondrion</location>
    </subcellularLocation>
</comment>
<comment type="similarity">
    <text evidence="1 5">Belongs to the GcvH family.</text>
</comment>
<dbReference type="OrthoDB" id="10264154at2759"/>
<evidence type="ECO:0000256" key="3">
    <source>
        <dbReference type="ARBA" id="ARBA00022946"/>
    </source>
</evidence>
<keyword evidence="8" id="KW-1185">Reference proteome</keyword>
<feature type="domain" description="Lipoyl-binding" evidence="6">
    <location>
        <begin position="39"/>
        <end position="121"/>
    </location>
</feature>
<keyword evidence="5" id="KW-0496">Mitochondrion</keyword>
<dbReference type="InterPro" id="IPR017453">
    <property type="entry name" value="GCV_H_sub"/>
</dbReference>
<dbReference type="Proteomes" id="UP000799640">
    <property type="component" value="Unassembled WGS sequence"/>
</dbReference>
<dbReference type="SUPFAM" id="SSF51230">
    <property type="entry name" value="Single hybrid motif"/>
    <property type="match status" value="1"/>
</dbReference>
<dbReference type="InterPro" id="IPR003016">
    <property type="entry name" value="2-oxoA_DH_lipoyl-BS"/>
</dbReference>
<dbReference type="PROSITE" id="PS00189">
    <property type="entry name" value="LIPOYL"/>
    <property type="match status" value="1"/>
</dbReference>
<organism evidence="7 8">
    <name type="scientific">Trichodelitschia bisporula</name>
    <dbReference type="NCBI Taxonomy" id="703511"/>
    <lineage>
        <taxon>Eukaryota</taxon>
        <taxon>Fungi</taxon>
        <taxon>Dikarya</taxon>
        <taxon>Ascomycota</taxon>
        <taxon>Pezizomycotina</taxon>
        <taxon>Dothideomycetes</taxon>
        <taxon>Dothideomycetes incertae sedis</taxon>
        <taxon>Phaeotrichales</taxon>
        <taxon>Phaeotrichaceae</taxon>
        <taxon>Trichodelitschia</taxon>
    </lineage>
</organism>
<dbReference type="InterPro" id="IPR002930">
    <property type="entry name" value="GCV_H"/>
</dbReference>
<dbReference type="InterPro" id="IPR033753">
    <property type="entry name" value="GCV_H/Fam206"/>
</dbReference>
<gene>
    <name evidence="7" type="ORF">EJ06DRAFT_531881</name>
</gene>
<evidence type="ECO:0000256" key="4">
    <source>
        <dbReference type="PIRSR" id="PIRSR617453-50"/>
    </source>
</evidence>
<reference evidence="7" key="1">
    <citation type="journal article" date="2020" name="Stud. Mycol.">
        <title>101 Dothideomycetes genomes: a test case for predicting lifestyles and emergence of pathogens.</title>
        <authorList>
            <person name="Haridas S."/>
            <person name="Albert R."/>
            <person name="Binder M."/>
            <person name="Bloem J."/>
            <person name="Labutti K."/>
            <person name="Salamov A."/>
            <person name="Andreopoulos B."/>
            <person name="Baker S."/>
            <person name="Barry K."/>
            <person name="Bills G."/>
            <person name="Bluhm B."/>
            <person name="Cannon C."/>
            <person name="Castanera R."/>
            <person name="Culley D."/>
            <person name="Daum C."/>
            <person name="Ezra D."/>
            <person name="Gonzalez J."/>
            <person name="Henrissat B."/>
            <person name="Kuo A."/>
            <person name="Liang C."/>
            <person name="Lipzen A."/>
            <person name="Lutzoni F."/>
            <person name="Magnuson J."/>
            <person name="Mondo S."/>
            <person name="Nolan M."/>
            <person name="Ohm R."/>
            <person name="Pangilinan J."/>
            <person name="Park H.-J."/>
            <person name="Ramirez L."/>
            <person name="Alfaro M."/>
            <person name="Sun H."/>
            <person name="Tritt A."/>
            <person name="Yoshinaga Y."/>
            <person name="Zwiers L.-H."/>
            <person name="Turgeon B."/>
            <person name="Goodwin S."/>
            <person name="Spatafora J."/>
            <person name="Crous P."/>
            <person name="Grigoriev I."/>
        </authorList>
    </citation>
    <scope>NUCLEOTIDE SEQUENCE</scope>
    <source>
        <strain evidence="7">CBS 262.69</strain>
    </source>
</reference>
<name>A0A6G1HRW9_9PEZI</name>
<dbReference type="HAMAP" id="MF_00272">
    <property type="entry name" value="GcvH"/>
    <property type="match status" value="1"/>
</dbReference>
<keyword evidence="3 5" id="KW-0809">Transit peptide</keyword>
<dbReference type="EMBL" id="ML996699">
    <property type="protein sequence ID" value="KAF2398803.1"/>
    <property type="molecule type" value="Genomic_DNA"/>
</dbReference>
<evidence type="ECO:0000313" key="7">
    <source>
        <dbReference type="EMBL" id="KAF2398803.1"/>
    </source>
</evidence>
<dbReference type="CDD" id="cd06848">
    <property type="entry name" value="GCS_H"/>
    <property type="match status" value="1"/>
</dbReference>
<evidence type="ECO:0000313" key="8">
    <source>
        <dbReference type="Proteomes" id="UP000799640"/>
    </source>
</evidence>
<evidence type="ECO:0000256" key="2">
    <source>
        <dbReference type="ARBA" id="ARBA00022823"/>
    </source>
</evidence>
<dbReference type="PROSITE" id="PS50968">
    <property type="entry name" value="BIOTINYL_LIPOYL"/>
    <property type="match status" value="1"/>
</dbReference>